<accession>A0A8H3QN70</accession>
<evidence type="ECO:0000313" key="1">
    <source>
        <dbReference type="EMBL" id="GES87035.1"/>
    </source>
</evidence>
<dbReference type="OrthoDB" id="2404260at2759"/>
<protein>
    <submittedName>
        <fullName evidence="1">Uncharacterized protein</fullName>
    </submittedName>
</protein>
<dbReference type="AlphaFoldDB" id="A0A8H3QN70"/>
<reference evidence="1" key="1">
    <citation type="submission" date="2019-10" db="EMBL/GenBank/DDBJ databases">
        <title>Conservation and host-specific expression of non-tandemly repeated heterogenous ribosome RNA gene in arbuscular mycorrhizal fungi.</title>
        <authorList>
            <person name="Maeda T."/>
            <person name="Kobayashi Y."/>
            <person name="Nakagawa T."/>
            <person name="Ezawa T."/>
            <person name="Yamaguchi K."/>
            <person name="Bino T."/>
            <person name="Nishimoto Y."/>
            <person name="Shigenobu S."/>
            <person name="Kawaguchi M."/>
        </authorList>
    </citation>
    <scope>NUCLEOTIDE SEQUENCE</scope>
    <source>
        <strain evidence="1">HR1</strain>
    </source>
</reference>
<evidence type="ECO:0000313" key="2">
    <source>
        <dbReference type="Proteomes" id="UP000615446"/>
    </source>
</evidence>
<gene>
    <name evidence="1" type="ORF">RCL2_001406000</name>
</gene>
<sequence>MSEPVIYIDPQKAHNLDQDLALQKLYYRLEGYYQTAEKLQIAYKKAGYDFTIIVIKKWLNCIQTLNKAYQSDTTPMPHNKVGNCIYKYRGGVVIAERNHQEFEKHTYFWQYAEDFHLPLTNKSRAWFKGLHINDDIYNNTPTQLIGMSPNEAIKRALKGKKIIARPSVKHRKPIGYNESLLLNYTEVQHLLKPGELEGRRRRATDCN</sequence>
<comment type="caution">
    <text evidence="1">The sequence shown here is derived from an EMBL/GenBank/DDBJ whole genome shotgun (WGS) entry which is preliminary data.</text>
</comment>
<name>A0A8H3QN70_9GLOM</name>
<dbReference type="Proteomes" id="UP000615446">
    <property type="component" value="Unassembled WGS sequence"/>
</dbReference>
<dbReference type="EMBL" id="BLAL01000162">
    <property type="protein sequence ID" value="GES87035.1"/>
    <property type="molecule type" value="Genomic_DNA"/>
</dbReference>
<organism evidence="1 2">
    <name type="scientific">Rhizophagus clarus</name>
    <dbReference type="NCBI Taxonomy" id="94130"/>
    <lineage>
        <taxon>Eukaryota</taxon>
        <taxon>Fungi</taxon>
        <taxon>Fungi incertae sedis</taxon>
        <taxon>Mucoromycota</taxon>
        <taxon>Glomeromycotina</taxon>
        <taxon>Glomeromycetes</taxon>
        <taxon>Glomerales</taxon>
        <taxon>Glomeraceae</taxon>
        <taxon>Rhizophagus</taxon>
    </lineage>
</organism>
<proteinExistence type="predicted"/>